<name>A0A0F9C9T6_9ZZZZ</name>
<organism evidence="2">
    <name type="scientific">marine sediment metagenome</name>
    <dbReference type="NCBI Taxonomy" id="412755"/>
    <lineage>
        <taxon>unclassified sequences</taxon>
        <taxon>metagenomes</taxon>
        <taxon>ecological metagenomes</taxon>
    </lineage>
</organism>
<proteinExistence type="predicted"/>
<protein>
    <submittedName>
        <fullName evidence="2">Uncharacterized protein</fullName>
    </submittedName>
</protein>
<sequence>MRRKVLHAFRNLSVIVAGVVAVYLVLIGMQWLTPVGPPGEQCQLDPWNEEEQRRNRWHGKWFMLGGECK</sequence>
<accession>A0A0F9C9T6</accession>
<reference evidence="2" key="1">
    <citation type="journal article" date="2015" name="Nature">
        <title>Complex archaea that bridge the gap between prokaryotes and eukaryotes.</title>
        <authorList>
            <person name="Spang A."/>
            <person name="Saw J.H."/>
            <person name="Jorgensen S.L."/>
            <person name="Zaremba-Niedzwiedzka K."/>
            <person name="Martijn J."/>
            <person name="Lind A.E."/>
            <person name="van Eijk R."/>
            <person name="Schleper C."/>
            <person name="Guy L."/>
            <person name="Ettema T.J."/>
        </authorList>
    </citation>
    <scope>NUCLEOTIDE SEQUENCE</scope>
</reference>
<gene>
    <name evidence="2" type="ORF">LCGC14_2348340</name>
</gene>
<keyword evidence="1" id="KW-0472">Membrane</keyword>
<feature type="transmembrane region" description="Helical" evidence="1">
    <location>
        <begin position="12"/>
        <end position="32"/>
    </location>
</feature>
<evidence type="ECO:0000256" key="1">
    <source>
        <dbReference type="SAM" id="Phobius"/>
    </source>
</evidence>
<keyword evidence="1" id="KW-0812">Transmembrane</keyword>
<dbReference type="AlphaFoldDB" id="A0A0F9C9T6"/>
<evidence type="ECO:0000313" key="2">
    <source>
        <dbReference type="EMBL" id="KKL46158.1"/>
    </source>
</evidence>
<dbReference type="EMBL" id="LAZR01034136">
    <property type="protein sequence ID" value="KKL46158.1"/>
    <property type="molecule type" value="Genomic_DNA"/>
</dbReference>
<keyword evidence="1" id="KW-1133">Transmembrane helix</keyword>
<comment type="caution">
    <text evidence="2">The sequence shown here is derived from an EMBL/GenBank/DDBJ whole genome shotgun (WGS) entry which is preliminary data.</text>
</comment>